<dbReference type="Proteomes" id="UP001141950">
    <property type="component" value="Unassembled WGS sequence"/>
</dbReference>
<accession>A0A9X2S7Z0</accession>
<name>A0A9X2S7Z0_9BACL</name>
<protein>
    <submittedName>
        <fullName evidence="1">Uncharacterized protein</fullName>
    </submittedName>
</protein>
<gene>
    <name evidence="1" type="ORF">NQZ67_07150</name>
</gene>
<reference evidence="1" key="1">
    <citation type="submission" date="2022-08" db="EMBL/GenBank/DDBJ databases">
        <title>The genomic sequence of strain Paenibacillus sp. SCIV0701.</title>
        <authorList>
            <person name="Zhao H."/>
        </authorList>
    </citation>
    <scope>NUCLEOTIDE SEQUENCE</scope>
    <source>
        <strain evidence="1">SCIV0701</strain>
    </source>
</reference>
<comment type="caution">
    <text evidence="1">The sequence shown here is derived from an EMBL/GenBank/DDBJ whole genome shotgun (WGS) entry which is preliminary data.</text>
</comment>
<dbReference type="AlphaFoldDB" id="A0A9X2S7Z0"/>
<organism evidence="1 2">
    <name type="scientific">Paenibacillus soyae</name>
    <dbReference type="NCBI Taxonomy" id="2969249"/>
    <lineage>
        <taxon>Bacteria</taxon>
        <taxon>Bacillati</taxon>
        <taxon>Bacillota</taxon>
        <taxon>Bacilli</taxon>
        <taxon>Bacillales</taxon>
        <taxon>Paenibacillaceae</taxon>
        <taxon>Paenibacillus</taxon>
    </lineage>
</organism>
<proteinExistence type="predicted"/>
<sequence length="71" mass="8085">MSKRRIQADQQIVTDKDFEFAIKEKTLVRVVQNGMQIRPTSTIAGYNPDAIRMEDGSVVHRKANSFFAISE</sequence>
<dbReference type="RefSeq" id="WP_257444163.1">
    <property type="nucleotide sequence ID" value="NZ_JANIPJ010000004.1"/>
</dbReference>
<dbReference type="EMBL" id="JANIPJ010000004">
    <property type="protein sequence ID" value="MCR2803660.1"/>
    <property type="molecule type" value="Genomic_DNA"/>
</dbReference>
<keyword evidence="2" id="KW-1185">Reference proteome</keyword>
<evidence type="ECO:0000313" key="2">
    <source>
        <dbReference type="Proteomes" id="UP001141950"/>
    </source>
</evidence>
<evidence type="ECO:0000313" key="1">
    <source>
        <dbReference type="EMBL" id="MCR2803660.1"/>
    </source>
</evidence>